<dbReference type="Pfam" id="PF00496">
    <property type="entry name" value="SBP_bac_5"/>
    <property type="match status" value="1"/>
</dbReference>
<proteinExistence type="predicted"/>
<dbReference type="PIRSF" id="PIRSF002741">
    <property type="entry name" value="MppA"/>
    <property type="match status" value="1"/>
</dbReference>
<dbReference type="SUPFAM" id="SSF53850">
    <property type="entry name" value="Periplasmic binding protein-like II"/>
    <property type="match status" value="1"/>
</dbReference>
<dbReference type="Proteomes" id="UP000652681">
    <property type="component" value="Unassembled WGS sequence"/>
</dbReference>
<name>A0A8J6P4C6_9FLAO</name>
<reference evidence="3" key="1">
    <citation type="submission" date="2020-09" db="EMBL/GenBank/DDBJ databases">
        <title>Taishania pollutisoli gen. nov., sp. nov., Isolated from Tetrabromobisphenol A-Contaminated Soil.</title>
        <authorList>
            <person name="Chen Q."/>
        </authorList>
    </citation>
    <scope>NUCLEOTIDE SEQUENCE</scope>
    <source>
        <strain evidence="3">CZZ-1</strain>
    </source>
</reference>
<dbReference type="Gene3D" id="3.40.190.10">
    <property type="entry name" value="Periplasmic binding protein-like II"/>
    <property type="match status" value="1"/>
</dbReference>
<dbReference type="InterPro" id="IPR039424">
    <property type="entry name" value="SBP_5"/>
</dbReference>
<dbReference type="Gene3D" id="3.90.76.10">
    <property type="entry name" value="Dipeptide-binding Protein, Domain 1"/>
    <property type="match status" value="1"/>
</dbReference>
<gene>
    <name evidence="3" type="ORF">H9Y05_02530</name>
</gene>
<dbReference type="EMBL" id="JACVEL010000001">
    <property type="protein sequence ID" value="MBC9811342.1"/>
    <property type="molecule type" value="Genomic_DNA"/>
</dbReference>
<feature type="domain" description="Solute-binding protein family 5" evidence="2">
    <location>
        <begin position="82"/>
        <end position="481"/>
    </location>
</feature>
<accession>A0A8J6P4C6</accession>
<sequence>MKLSYLLALISLVVLASCGEKTKNSTELTLINGGRTYGGELVFSYSEPITELFPLAAAHQHVINVSSQIYETLLNIDPKTLKVTPSIASSFTVNEAGDVYTLKIQKGIFFHDDECFGGKGRELTPEDVKYSLDFACSGNELNDDNNVLVDQIKGASEYKASSKKSFPKGGVSGIKIKGQSIEITLNRPFIGFEALLARKNIVIFAKEAYEKYGKEITHHPIGTGPFKLEKMDQNGLRLVRNENYWQKDAFGNQLPYLAAVSMKYIREKKNEMLAFRNKEIDLLLDIPADEIENVLGTLQDAVAGKNLKHKVESSYSLSIDYIGFNTAEGVFKSKEVREAFYFAVDPSELIENYIGGDGYPPYNGFVPEIEGANNTIQIPVSNPEKARKLLAQAGFPNGKNFPVTTIYVNGVEGSKNHALVQGFVKAIKRELNVDLTIKLCSLTEREAAINSGEASIWRSGWVADYPSPVTFLNLFYSNGKQFNKFRYNNEVFNSNLQAALVEKDPRKRGFHFIKAQSEIIEDAVVIPLLMNNMLIMVNARVKGITANQLEEISFKEVFIKEPRDEEDKTE</sequence>
<dbReference type="CDD" id="cd00995">
    <property type="entry name" value="PBP2_NikA_DppA_OppA_like"/>
    <property type="match status" value="1"/>
</dbReference>
<dbReference type="GO" id="GO:0043190">
    <property type="term" value="C:ATP-binding cassette (ABC) transporter complex"/>
    <property type="evidence" value="ECO:0007669"/>
    <property type="project" value="InterPro"/>
</dbReference>
<dbReference type="PROSITE" id="PS51257">
    <property type="entry name" value="PROKAR_LIPOPROTEIN"/>
    <property type="match status" value="1"/>
</dbReference>
<dbReference type="RefSeq" id="WP_216713405.1">
    <property type="nucleotide sequence ID" value="NZ_JACVEL010000001.1"/>
</dbReference>
<evidence type="ECO:0000313" key="3">
    <source>
        <dbReference type="EMBL" id="MBC9811342.1"/>
    </source>
</evidence>
<keyword evidence="4" id="KW-1185">Reference proteome</keyword>
<dbReference type="GO" id="GO:0030288">
    <property type="term" value="C:outer membrane-bounded periplasmic space"/>
    <property type="evidence" value="ECO:0007669"/>
    <property type="project" value="UniProtKB-ARBA"/>
</dbReference>
<dbReference type="Gene3D" id="3.10.105.10">
    <property type="entry name" value="Dipeptide-binding Protein, Domain 3"/>
    <property type="match status" value="1"/>
</dbReference>
<dbReference type="AlphaFoldDB" id="A0A8J6P4C6"/>
<feature type="signal peptide" evidence="1">
    <location>
        <begin position="1"/>
        <end position="16"/>
    </location>
</feature>
<dbReference type="PANTHER" id="PTHR30290">
    <property type="entry name" value="PERIPLASMIC BINDING COMPONENT OF ABC TRANSPORTER"/>
    <property type="match status" value="1"/>
</dbReference>
<dbReference type="GO" id="GO:1904680">
    <property type="term" value="F:peptide transmembrane transporter activity"/>
    <property type="evidence" value="ECO:0007669"/>
    <property type="project" value="TreeGrafter"/>
</dbReference>
<dbReference type="InterPro" id="IPR030678">
    <property type="entry name" value="Peptide/Ni-bd"/>
</dbReference>
<dbReference type="InterPro" id="IPR000914">
    <property type="entry name" value="SBP_5_dom"/>
</dbReference>
<organism evidence="3 4">
    <name type="scientific">Taishania pollutisoli</name>
    <dbReference type="NCBI Taxonomy" id="2766479"/>
    <lineage>
        <taxon>Bacteria</taxon>
        <taxon>Pseudomonadati</taxon>
        <taxon>Bacteroidota</taxon>
        <taxon>Flavobacteriia</taxon>
        <taxon>Flavobacteriales</taxon>
        <taxon>Crocinitomicaceae</taxon>
        <taxon>Taishania</taxon>
    </lineage>
</organism>
<protein>
    <submittedName>
        <fullName evidence="3">ABC transporter substrate-binding protein</fullName>
    </submittedName>
</protein>
<dbReference type="GO" id="GO:0015833">
    <property type="term" value="P:peptide transport"/>
    <property type="evidence" value="ECO:0007669"/>
    <property type="project" value="TreeGrafter"/>
</dbReference>
<evidence type="ECO:0000313" key="4">
    <source>
        <dbReference type="Proteomes" id="UP000652681"/>
    </source>
</evidence>
<keyword evidence="1" id="KW-0732">Signal</keyword>
<evidence type="ECO:0000259" key="2">
    <source>
        <dbReference type="Pfam" id="PF00496"/>
    </source>
</evidence>
<feature type="chain" id="PRO_5035218146" evidence="1">
    <location>
        <begin position="17"/>
        <end position="570"/>
    </location>
</feature>
<comment type="caution">
    <text evidence="3">The sequence shown here is derived from an EMBL/GenBank/DDBJ whole genome shotgun (WGS) entry which is preliminary data.</text>
</comment>
<evidence type="ECO:0000256" key="1">
    <source>
        <dbReference type="SAM" id="SignalP"/>
    </source>
</evidence>